<dbReference type="GO" id="GO:0019310">
    <property type="term" value="P:inositol catabolic process"/>
    <property type="evidence" value="ECO:0007669"/>
    <property type="project" value="InterPro"/>
</dbReference>
<dbReference type="Pfam" id="PF02776">
    <property type="entry name" value="TPP_enzyme_N"/>
    <property type="match status" value="1"/>
</dbReference>
<dbReference type="InterPro" id="IPR012000">
    <property type="entry name" value="Thiamin_PyroP_enz_cen_dom"/>
</dbReference>
<dbReference type="GO" id="GO:0005948">
    <property type="term" value="C:acetolactate synthase complex"/>
    <property type="evidence" value="ECO:0007669"/>
    <property type="project" value="TreeGrafter"/>
</dbReference>
<dbReference type="Gene3D" id="3.40.50.970">
    <property type="match status" value="2"/>
</dbReference>
<comment type="caution">
    <text evidence="7">The sequence shown here is derived from an EMBL/GenBank/DDBJ whole genome shotgun (WGS) entry which is preliminary data.</text>
</comment>
<dbReference type="Pfam" id="PF00205">
    <property type="entry name" value="TPP_enzyme_M"/>
    <property type="match status" value="1"/>
</dbReference>
<keyword evidence="2 3" id="KW-0786">Thiamine pyrophosphate</keyword>
<dbReference type="GO" id="GO:0016823">
    <property type="term" value="F:hydrolase activity, acting on acid carbon-carbon bonds, in ketonic substances"/>
    <property type="evidence" value="ECO:0007669"/>
    <property type="project" value="InterPro"/>
</dbReference>
<comment type="similarity">
    <text evidence="1 3">Belongs to the TPP enzyme family.</text>
</comment>
<dbReference type="InterPro" id="IPR012001">
    <property type="entry name" value="Thiamin_PyroP_enz_TPP-bd_dom"/>
</dbReference>
<dbReference type="PROSITE" id="PS00187">
    <property type="entry name" value="TPP_ENZYMES"/>
    <property type="match status" value="1"/>
</dbReference>
<dbReference type="InterPro" id="IPR011766">
    <property type="entry name" value="TPP_enzyme_TPP-bd"/>
</dbReference>
<dbReference type="InterPro" id="IPR029035">
    <property type="entry name" value="DHS-like_NAD/FAD-binding_dom"/>
</dbReference>
<dbReference type="AlphaFoldDB" id="A0A9W5W832"/>
<feature type="domain" description="Thiamine pyrophosphate enzyme central" evidence="4">
    <location>
        <begin position="219"/>
        <end position="353"/>
    </location>
</feature>
<dbReference type="PANTHER" id="PTHR18968:SF9">
    <property type="entry name" value="3D-(3,5_4)-TRIHYDROXYCYCLOHEXANE-1,2-DIONE HYDROLASE"/>
    <property type="match status" value="1"/>
</dbReference>
<dbReference type="Gene3D" id="3.40.50.1220">
    <property type="entry name" value="TPP-binding domain"/>
    <property type="match status" value="1"/>
</dbReference>
<dbReference type="CDD" id="cd07035">
    <property type="entry name" value="TPP_PYR_POX_like"/>
    <property type="match status" value="1"/>
</dbReference>
<dbReference type="SUPFAM" id="SSF52518">
    <property type="entry name" value="Thiamin diphosphate-binding fold (THDP-binding)"/>
    <property type="match status" value="2"/>
</dbReference>
<protein>
    <submittedName>
        <fullName evidence="7">3D-(3,5/4)-trihydroxycyclohexane-1,2-dione hydrolase</fullName>
    </submittedName>
</protein>
<dbReference type="Proteomes" id="UP000053750">
    <property type="component" value="Unassembled WGS sequence"/>
</dbReference>
<dbReference type="OrthoDB" id="4494979at2"/>
<organism evidence="7 8">
    <name type="scientific">Paenibacillus darwinianus</name>
    <dbReference type="NCBI Taxonomy" id="1380763"/>
    <lineage>
        <taxon>Bacteria</taxon>
        <taxon>Bacillati</taxon>
        <taxon>Bacillota</taxon>
        <taxon>Bacilli</taxon>
        <taxon>Bacillales</taxon>
        <taxon>Paenibacillaceae</taxon>
        <taxon>Paenibacillus</taxon>
    </lineage>
</organism>
<keyword evidence="7" id="KW-0378">Hydrolase</keyword>
<keyword evidence="8" id="KW-1185">Reference proteome</keyword>
<evidence type="ECO:0000256" key="2">
    <source>
        <dbReference type="ARBA" id="ARBA00023052"/>
    </source>
</evidence>
<reference evidence="7 8" key="1">
    <citation type="submission" date="2014-02" db="EMBL/GenBank/DDBJ databases">
        <title>Genome sequence of Paenibacillus darwinianus reveals adaptive mechanisms for survival in Antarctic soils.</title>
        <authorList>
            <person name="Dsouza M."/>
            <person name="Taylor M.W."/>
            <person name="Turner S.J."/>
            <person name="Aislabie J."/>
        </authorList>
    </citation>
    <scope>NUCLEOTIDE SEQUENCE [LARGE SCALE GENOMIC DNA]</scope>
    <source>
        <strain evidence="7 8">CE1</strain>
    </source>
</reference>
<dbReference type="GO" id="GO:0003984">
    <property type="term" value="F:acetolactate synthase activity"/>
    <property type="evidence" value="ECO:0007669"/>
    <property type="project" value="TreeGrafter"/>
</dbReference>
<dbReference type="InterPro" id="IPR029061">
    <property type="entry name" value="THDP-binding"/>
</dbReference>
<dbReference type="InterPro" id="IPR045229">
    <property type="entry name" value="TPP_enz"/>
</dbReference>
<dbReference type="NCBIfam" id="TIGR04377">
    <property type="entry name" value="myo_inos_iolD"/>
    <property type="match status" value="1"/>
</dbReference>
<dbReference type="RefSeq" id="WP_036583653.1">
    <property type="nucleotide sequence ID" value="NZ_KK082193.1"/>
</dbReference>
<evidence type="ECO:0000259" key="4">
    <source>
        <dbReference type="Pfam" id="PF00205"/>
    </source>
</evidence>
<dbReference type="GO" id="GO:0009097">
    <property type="term" value="P:isoleucine biosynthetic process"/>
    <property type="evidence" value="ECO:0007669"/>
    <property type="project" value="TreeGrafter"/>
</dbReference>
<dbReference type="GO" id="GO:0000287">
    <property type="term" value="F:magnesium ion binding"/>
    <property type="evidence" value="ECO:0007669"/>
    <property type="project" value="InterPro"/>
</dbReference>
<evidence type="ECO:0000259" key="6">
    <source>
        <dbReference type="Pfam" id="PF02776"/>
    </source>
</evidence>
<evidence type="ECO:0000256" key="3">
    <source>
        <dbReference type="RuleBase" id="RU362132"/>
    </source>
</evidence>
<dbReference type="EMBL" id="JFHU01000028">
    <property type="protein sequence ID" value="EXX91522.1"/>
    <property type="molecule type" value="Genomic_DNA"/>
</dbReference>
<dbReference type="SUPFAM" id="SSF52467">
    <property type="entry name" value="DHS-like NAD/FAD-binding domain"/>
    <property type="match status" value="1"/>
</dbReference>
<evidence type="ECO:0000259" key="5">
    <source>
        <dbReference type="Pfam" id="PF02775"/>
    </source>
</evidence>
<gene>
    <name evidence="7" type="ORF">BG53_10985</name>
</gene>
<feature type="domain" description="Thiamine pyrophosphate enzyme TPP-binding" evidence="5">
    <location>
        <begin position="417"/>
        <end position="576"/>
    </location>
</feature>
<evidence type="ECO:0000256" key="1">
    <source>
        <dbReference type="ARBA" id="ARBA00007812"/>
    </source>
</evidence>
<dbReference type="CDD" id="cd02003">
    <property type="entry name" value="TPP_IolD"/>
    <property type="match status" value="1"/>
</dbReference>
<accession>A0A9W5W832</accession>
<dbReference type="GO" id="GO:0009099">
    <property type="term" value="P:L-valine biosynthetic process"/>
    <property type="evidence" value="ECO:0007669"/>
    <property type="project" value="TreeGrafter"/>
</dbReference>
<name>A0A9W5W832_9BACL</name>
<dbReference type="PANTHER" id="PTHR18968">
    <property type="entry name" value="THIAMINE PYROPHOSPHATE ENZYMES"/>
    <property type="match status" value="1"/>
</dbReference>
<dbReference type="InterPro" id="IPR030817">
    <property type="entry name" value="Myo_inos_IolD"/>
</dbReference>
<dbReference type="GO" id="GO:0030976">
    <property type="term" value="F:thiamine pyrophosphate binding"/>
    <property type="evidence" value="ECO:0007669"/>
    <property type="project" value="InterPro"/>
</dbReference>
<dbReference type="GO" id="GO:0050660">
    <property type="term" value="F:flavin adenine dinucleotide binding"/>
    <property type="evidence" value="ECO:0007669"/>
    <property type="project" value="TreeGrafter"/>
</dbReference>
<sequence>METVRLTMAQALLRFLDAQYVSVDGVETKFVQGVMGIFGHGNVTGLGEALERSAGSLVFIQGKNEQGIVHAAAAYAKQSNRKRIFACTTSIGPGALNMVTAAATATVNRIPVLLLPGDNFASRQPDPVLQQLEVTSDYTISATDPFKPVSKYWDRIVRPEQLLTAAPQAMRVLADPAETGAVTLALPQDVQAEAYDYPLSFFEKKVHYLDRRPPSPTALQRAIELAQGKRKPLIIAGGGVLYAEATAELAAFAEAFNIPVAETQAGKSSLPWNHPLNVGAVGVTGTLAANLLARDADLIIGVGTRYSDFTTSSKSAFGHPDVQFLNINVCAFDSSKLNGVALTADAREGVKALQAGLSAVSYRSGYDEAEIKALRKQWEDEVDRLYAEEHEAGFSQTRALGAIQEAIDSSAVVVCAAGSLPGDLHRLWRPAQPKTYHMEYGFSCMGYEISGAFGAALAEPNRDVYAIVGDGSYLMLHSELVTSLQEGCKITILLFDNHGFQCIHNLQRGHGSDGFGNEFRYRSQETGRLTGGYLPIDFAAHARSLGAKAYRAENAEQLAEAIRQARGETVTTLIEIPVLAGTNTSGYESWWNVGVPQVSVSEKVVKAGVEMQERISAVSLR</sequence>
<proteinExistence type="inferred from homology"/>
<feature type="domain" description="Thiamine pyrophosphate enzyme N-terminal TPP-binding" evidence="6">
    <location>
        <begin position="31"/>
        <end position="130"/>
    </location>
</feature>
<dbReference type="InterPro" id="IPR000399">
    <property type="entry name" value="TPP-bd_CS"/>
</dbReference>
<evidence type="ECO:0000313" key="8">
    <source>
        <dbReference type="Proteomes" id="UP000053750"/>
    </source>
</evidence>
<dbReference type="Pfam" id="PF02775">
    <property type="entry name" value="TPP_enzyme_C"/>
    <property type="match status" value="1"/>
</dbReference>
<evidence type="ECO:0000313" key="7">
    <source>
        <dbReference type="EMBL" id="EXX91522.1"/>
    </source>
</evidence>